<name>A0A3E2TNX2_9FIRM</name>
<sequence>MNEKNIVLNNVEAAKEFVKAASECDFDIDVYFNRIALDAKSLLGILSLDLRSKLRVCYSGENAGFNTVLAKYAA</sequence>
<dbReference type="InterPro" id="IPR035895">
    <property type="entry name" value="HPr-like_sf"/>
</dbReference>
<dbReference type="SUPFAM" id="SSF55594">
    <property type="entry name" value="HPr-like"/>
    <property type="match status" value="1"/>
</dbReference>
<evidence type="ECO:0000313" key="3">
    <source>
        <dbReference type="Proteomes" id="UP000260773"/>
    </source>
</evidence>
<comment type="caution">
    <text evidence="2">The sequence shown here is derived from an EMBL/GenBank/DDBJ whole genome shotgun (WGS) entry which is preliminary data.</text>
</comment>
<proteinExistence type="predicted"/>
<dbReference type="Proteomes" id="UP000260773">
    <property type="component" value="Unassembled WGS sequence"/>
</dbReference>
<gene>
    <name evidence="2" type="ORF">DW070_07700</name>
</gene>
<evidence type="ECO:0000259" key="1">
    <source>
        <dbReference type="Pfam" id="PF00381"/>
    </source>
</evidence>
<evidence type="ECO:0000313" key="2">
    <source>
        <dbReference type="EMBL" id="RGB80074.1"/>
    </source>
</evidence>
<dbReference type="RefSeq" id="WP_015514697.1">
    <property type="nucleotide sequence ID" value="NZ_JAQCWV010000001.1"/>
</dbReference>
<protein>
    <submittedName>
        <fullName evidence="2">HPr family phosphocarrier protein</fullName>
    </submittedName>
</protein>
<dbReference type="InterPro" id="IPR000032">
    <property type="entry name" value="HPr-like"/>
</dbReference>
<dbReference type="Pfam" id="PF00381">
    <property type="entry name" value="PTS-HPr"/>
    <property type="match status" value="1"/>
</dbReference>
<dbReference type="Gene3D" id="3.30.1340.10">
    <property type="entry name" value="HPr-like"/>
    <property type="match status" value="1"/>
</dbReference>
<accession>A0A3E2TNX2</accession>
<dbReference type="AlphaFoldDB" id="A0A3E2TNX2"/>
<organism evidence="2 3">
    <name type="scientific">Coprococcus catus</name>
    <dbReference type="NCBI Taxonomy" id="116085"/>
    <lineage>
        <taxon>Bacteria</taxon>
        <taxon>Bacillati</taxon>
        <taxon>Bacillota</taxon>
        <taxon>Clostridia</taxon>
        <taxon>Lachnospirales</taxon>
        <taxon>Lachnospiraceae</taxon>
        <taxon>Coprococcus</taxon>
    </lineage>
</organism>
<dbReference type="EMBL" id="QVEP01000014">
    <property type="protein sequence ID" value="RGB80074.1"/>
    <property type="molecule type" value="Genomic_DNA"/>
</dbReference>
<reference evidence="2 3" key="1">
    <citation type="submission" date="2018-08" db="EMBL/GenBank/DDBJ databases">
        <title>A genome reference for cultivated species of the human gut microbiota.</title>
        <authorList>
            <person name="Zou Y."/>
            <person name="Xue W."/>
            <person name="Luo G."/>
        </authorList>
    </citation>
    <scope>NUCLEOTIDE SEQUENCE [LARGE SCALE GENOMIC DNA]</scope>
    <source>
        <strain evidence="2 3">AF45-17</strain>
    </source>
</reference>
<feature type="domain" description="HPr" evidence="1">
    <location>
        <begin position="13"/>
        <end position="52"/>
    </location>
</feature>